<evidence type="ECO:0000313" key="2">
    <source>
        <dbReference type="EMBL" id="QRR03020.1"/>
    </source>
</evidence>
<dbReference type="RefSeq" id="WP_204658562.1">
    <property type="nucleotide sequence ID" value="NZ_CP056775.1"/>
</dbReference>
<proteinExistence type="predicted"/>
<name>A0ABX7IAL3_9BACT</name>
<accession>A0ABX7IAL3</accession>
<evidence type="ECO:0000313" key="3">
    <source>
        <dbReference type="Proteomes" id="UP000612680"/>
    </source>
</evidence>
<dbReference type="InterPro" id="IPR007048">
    <property type="entry name" value="IraD/Gp25-like"/>
</dbReference>
<dbReference type="Gene3D" id="3.10.450.40">
    <property type="match status" value="1"/>
</dbReference>
<keyword evidence="3" id="KW-1185">Reference proteome</keyword>
<protein>
    <submittedName>
        <fullName evidence="2">GPW/gp25 family protein</fullName>
    </submittedName>
</protein>
<organism evidence="2 3">
    <name type="scientific">Dyadobacter sandarakinus</name>
    <dbReference type="NCBI Taxonomy" id="2747268"/>
    <lineage>
        <taxon>Bacteria</taxon>
        <taxon>Pseudomonadati</taxon>
        <taxon>Bacteroidota</taxon>
        <taxon>Cytophagia</taxon>
        <taxon>Cytophagales</taxon>
        <taxon>Spirosomataceae</taxon>
        <taxon>Dyadobacter</taxon>
    </lineage>
</organism>
<sequence length="142" mass="16878">MEDTNYALPLSLDRIVAGHQHPRCAEQEAIHQHVYLLMVTRFEEQRFDSRYGCALWEHDFSVLSQIKWKDLVRESLEESIASYEKRIANPKIRVEVEELEMMTKSSNYIRKRIGVEVKATIRRTNEPFTFFERIYISPLSIE</sequence>
<reference evidence="2 3" key="1">
    <citation type="submission" date="2020-06" db="EMBL/GenBank/DDBJ databases">
        <title>Dyadobacter sandarakinus sp. nov., isolated from the soil of the Arctic Yellow River Station.</title>
        <authorList>
            <person name="Zhang Y."/>
            <person name="Peng F."/>
        </authorList>
    </citation>
    <scope>NUCLEOTIDE SEQUENCE [LARGE SCALE GENOMIC DNA]</scope>
    <source>
        <strain evidence="2 3">Q3-56</strain>
    </source>
</reference>
<dbReference type="SUPFAM" id="SSF160719">
    <property type="entry name" value="gpW/gp25-like"/>
    <property type="match status" value="1"/>
</dbReference>
<dbReference type="EMBL" id="CP056775">
    <property type="protein sequence ID" value="QRR03020.1"/>
    <property type="molecule type" value="Genomic_DNA"/>
</dbReference>
<evidence type="ECO:0000259" key="1">
    <source>
        <dbReference type="Pfam" id="PF04965"/>
    </source>
</evidence>
<dbReference type="Pfam" id="PF04965">
    <property type="entry name" value="GPW_gp25"/>
    <property type="match status" value="1"/>
</dbReference>
<dbReference type="Proteomes" id="UP000612680">
    <property type="component" value="Chromosome"/>
</dbReference>
<gene>
    <name evidence="2" type="ORF">HWI92_19955</name>
</gene>
<feature type="domain" description="IraD/Gp25-like" evidence="1">
    <location>
        <begin position="27"/>
        <end position="125"/>
    </location>
</feature>